<organism evidence="2 3">
    <name type="scientific">Winogradskyella luteola</name>
    <dbReference type="NCBI Taxonomy" id="2828330"/>
    <lineage>
        <taxon>Bacteria</taxon>
        <taxon>Pseudomonadati</taxon>
        <taxon>Bacteroidota</taxon>
        <taxon>Flavobacteriia</taxon>
        <taxon>Flavobacteriales</taxon>
        <taxon>Flavobacteriaceae</taxon>
        <taxon>Winogradskyella</taxon>
    </lineage>
</organism>
<evidence type="ECO:0000313" key="2">
    <source>
        <dbReference type="EMBL" id="MBV7267855.1"/>
    </source>
</evidence>
<dbReference type="EMBL" id="JAGSPD010000001">
    <property type="protein sequence ID" value="MBV7267855.1"/>
    <property type="molecule type" value="Genomic_DNA"/>
</dbReference>
<keyword evidence="1" id="KW-0812">Transmembrane</keyword>
<keyword evidence="1" id="KW-1133">Transmembrane helix</keyword>
<evidence type="ECO:0000313" key="3">
    <source>
        <dbReference type="Proteomes" id="UP001138894"/>
    </source>
</evidence>
<accession>A0A9X1F5N9</accession>
<proteinExistence type="predicted"/>
<sequence>MKFVKEEEEERGDYILQKDTKTKVGATFIIVTLIILIIAVVISGIFFEWY</sequence>
<reference evidence="2" key="1">
    <citation type="submission" date="2021-04" db="EMBL/GenBank/DDBJ databases">
        <authorList>
            <person name="Pira H."/>
            <person name="Risdian C."/>
            <person name="Wink J."/>
        </authorList>
    </citation>
    <scope>NUCLEOTIDE SEQUENCE</scope>
    <source>
        <strain evidence="2">WHY3</strain>
    </source>
</reference>
<dbReference type="AlphaFoldDB" id="A0A9X1F5N9"/>
<dbReference type="RefSeq" id="WP_218544396.1">
    <property type="nucleotide sequence ID" value="NZ_JAGSPD010000001.1"/>
</dbReference>
<keyword evidence="3" id="KW-1185">Reference proteome</keyword>
<protein>
    <submittedName>
        <fullName evidence="2">Uncharacterized protein</fullName>
    </submittedName>
</protein>
<gene>
    <name evidence="2" type="ORF">KCG49_01465</name>
</gene>
<name>A0A9X1F5N9_9FLAO</name>
<comment type="caution">
    <text evidence="2">The sequence shown here is derived from an EMBL/GenBank/DDBJ whole genome shotgun (WGS) entry which is preliminary data.</text>
</comment>
<feature type="transmembrane region" description="Helical" evidence="1">
    <location>
        <begin position="24"/>
        <end position="47"/>
    </location>
</feature>
<dbReference type="Proteomes" id="UP001138894">
    <property type="component" value="Unassembled WGS sequence"/>
</dbReference>
<keyword evidence="1" id="KW-0472">Membrane</keyword>
<evidence type="ECO:0000256" key="1">
    <source>
        <dbReference type="SAM" id="Phobius"/>
    </source>
</evidence>